<dbReference type="EMBL" id="FZOD01000001">
    <property type="protein sequence ID" value="SNR93431.1"/>
    <property type="molecule type" value="Genomic_DNA"/>
</dbReference>
<dbReference type="AlphaFoldDB" id="A0A239ADK3"/>
<gene>
    <name evidence="1" type="ORF">SAMN05216276_1001307</name>
</gene>
<proteinExistence type="predicted"/>
<keyword evidence="2" id="KW-1185">Reference proteome</keyword>
<protein>
    <submittedName>
        <fullName evidence="1">Uncharacterized protein</fullName>
    </submittedName>
</protein>
<reference evidence="1 2" key="1">
    <citation type="submission" date="2017-06" db="EMBL/GenBank/DDBJ databases">
        <authorList>
            <person name="Kim H.J."/>
            <person name="Triplett B.A."/>
        </authorList>
    </citation>
    <scope>NUCLEOTIDE SEQUENCE [LARGE SCALE GENOMIC DNA]</scope>
    <source>
        <strain evidence="1 2">CGMCC 4.2132</strain>
    </source>
</reference>
<name>A0A239ADK3_9ACTN</name>
<dbReference type="Proteomes" id="UP000198282">
    <property type="component" value="Unassembled WGS sequence"/>
</dbReference>
<accession>A0A239ADK3</accession>
<sequence>MTPKELIVGLNVGMTVHEVAAQLPEIPVLRAHCRALAMLDAILSPEWEYRYHSADAH</sequence>
<evidence type="ECO:0000313" key="1">
    <source>
        <dbReference type="EMBL" id="SNR93431.1"/>
    </source>
</evidence>
<organism evidence="1 2">
    <name type="scientific">Streptosporangium subroseum</name>
    <dbReference type="NCBI Taxonomy" id="106412"/>
    <lineage>
        <taxon>Bacteria</taxon>
        <taxon>Bacillati</taxon>
        <taxon>Actinomycetota</taxon>
        <taxon>Actinomycetes</taxon>
        <taxon>Streptosporangiales</taxon>
        <taxon>Streptosporangiaceae</taxon>
        <taxon>Streptosporangium</taxon>
    </lineage>
</organism>
<dbReference type="RefSeq" id="WP_245878059.1">
    <property type="nucleotide sequence ID" value="NZ_FZOD01000001.1"/>
</dbReference>
<evidence type="ECO:0000313" key="2">
    <source>
        <dbReference type="Proteomes" id="UP000198282"/>
    </source>
</evidence>